<accession>A0ACC2VRI3</accession>
<comment type="caution">
    <text evidence="1">The sequence shown here is derived from an EMBL/GenBank/DDBJ whole genome shotgun (WGS) entry which is preliminary data.</text>
</comment>
<dbReference type="EMBL" id="JASBWR010000055">
    <property type="protein sequence ID" value="KAJ9101947.1"/>
    <property type="molecule type" value="Genomic_DNA"/>
</dbReference>
<dbReference type="Proteomes" id="UP001241377">
    <property type="component" value="Unassembled WGS sequence"/>
</dbReference>
<reference evidence="1" key="1">
    <citation type="submission" date="2023-04" db="EMBL/GenBank/DDBJ databases">
        <title>Draft Genome sequencing of Naganishia species isolated from polar environments using Oxford Nanopore Technology.</title>
        <authorList>
            <person name="Leo P."/>
            <person name="Venkateswaran K."/>
        </authorList>
    </citation>
    <scope>NUCLEOTIDE SEQUENCE</scope>
    <source>
        <strain evidence="1">MNA-CCFEE 5261</strain>
    </source>
</reference>
<proteinExistence type="predicted"/>
<evidence type="ECO:0000313" key="2">
    <source>
        <dbReference type="Proteomes" id="UP001241377"/>
    </source>
</evidence>
<protein>
    <submittedName>
        <fullName evidence="1">Uncharacterized protein</fullName>
    </submittedName>
</protein>
<name>A0ACC2VRI3_9TREE</name>
<sequence>MAALSAAELQKRHGLEGAPDPFPSLGNNASAAPSSSATAKPRQPAATEPVDTSNEDAFPALGSSSGPAPSSTAPASSKWGAASASKVKARAPVSSAPGGLGRSGAPLASSLPANTSFSVPSASITVSPKVFTELTKKVKEQYGCSVEASTQMRTGLRTFFIRGPDDKRVAMAKKTIERGISKVETQTMDVPLSTLGTIIGPKGANLKVITDATGCRIDIPRRDQLPTAPVNGHKETDDNASDSDDEEEAEDPAVPISLTGPTPAIVDAKNRINALIKDKVSYTSVKIKDIPSEYYLFLAGPKGKRSKEVFEQGVGQSQVQVHIPPPSVWKALASRADASAQEANADSAITGQGERKRDIAIRIKGDKEKVTAVVEEIRRQYEDYRSNSTKMAISIPKRQHRFLVGSAADEILEQHGCIVELPAIESHSEECVIRGPKSNLIAALTTVMEKANAIGIETVDLVGAHKTSDAIQHAKNVLRYLIRTSKLRQIADAHSGVKVYPPFQVVVESVGNVVIEIVGEDEAQVLKAKEELSSIVKGLTPAHIASVDIDFALHKFLIGKKGAKINQFESAHSVTVVFPPTTDESSTVLLVYNGTNLPTDKKQRDSKLKEALAAATKDIEALAKEAADIKTETLNVEQVSAVFRLLCCEFQCSYCNCYPQKWHKHVIGPGGSVLRSILGEDPLVTVSIGKKDGKADQDVIVVRGPGTEVDRIVPALLQVVEDAKNDDIVNGHTVEFSVEKRHVPHLVGQAGATINKLRESLGVRVNFDDDEESNVKKASKKPMVTCKIIGRKEAVEEAKQRLQAQIDRLADETTEVITIKRALHPALIGSSGKYAIRLEDKYGVKITFPRDAKDGAEQKATQKPDEVVIRGGKKGVAGAKAELLEAAEFEKENNQTITFTVPTAAVARILGKAGANINAIKDDTGAQIDVDKTSEKDTAITLKGDKQAIAAAKSSIQAVVAEVGDRKEDVITIPNKFHGQLIGPGGQRLRDLIVRVGGPDDRSQQAGLINFPRAGDSSPDTVKLRGDKTLVNKIKAELERLVNDLGDQVVLGVRVPLQDHAARIGRGGAALQDLQRKSGATIQFPGSRQYNSTPAIENADELGDVPANELIKVAGTREQCQRAIDVLSQALSTPPSRSQTPTGRGNGNLQTRTVAVPAKYFHALVDGQIQRHLRQNGVQVELPAAPAKPEVKRPEATASQAGAQSARIDIDEEDDSAEQIDYSFQVYDKYEGLGEAGDAPLDFVLRGKEEVLDKGEQILQEAVEKAKSANQVGVLVGIPRSAFPRIIGSKGATISRLRAETGADITVGKDDDLITLVGDEQSVEYAKDAIVSIACRRGARF</sequence>
<organism evidence="1 2">
    <name type="scientific">Naganishia cerealis</name>
    <dbReference type="NCBI Taxonomy" id="610337"/>
    <lineage>
        <taxon>Eukaryota</taxon>
        <taxon>Fungi</taxon>
        <taxon>Dikarya</taxon>
        <taxon>Basidiomycota</taxon>
        <taxon>Agaricomycotina</taxon>
        <taxon>Tremellomycetes</taxon>
        <taxon>Filobasidiales</taxon>
        <taxon>Filobasidiaceae</taxon>
        <taxon>Naganishia</taxon>
    </lineage>
</organism>
<evidence type="ECO:0000313" key="1">
    <source>
        <dbReference type="EMBL" id="KAJ9101947.1"/>
    </source>
</evidence>
<keyword evidence="2" id="KW-1185">Reference proteome</keyword>
<gene>
    <name evidence="1" type="ORF">QFC19_005029</name>
</gene>